<organism evidence="7 8">
    <name type="scientific">Marasmius tenuissimus</name>
    <dbReference type="NCBI Taxonomy" id="585030"/>
    <lineage>
        <taxon>Eukaryota</taxon>
        <taxon>Fungi</taxon>
        <taxon>Dikarya</taxon>
        <taxon>Basidiomycota</taxon>
        <taxon>Agaricomycotina</taxon>
        <taxon>Agaricomycetes</taxon>
        <taxon>Agaricomycetidae</taxon>
        <taxon>Agaricales</taxon>
        <taxon>Marasmiineae</taxon>
        <taxon>Marasmiaceae</taxon>
        <taxon>Marasmius</taxon>
    </lineage>
</organism>
<feature type="compositionally biased region" description="Low complexity" evidence="5">
    <location>
        <begin position="46"/>
        <end position="57"/>
    </location>
</feature>
<evidence type="ECO:0000313" key="7">
    <source>
        <dbReference type="EMBL" id="KAL0058890.1"/>
    </source>
</evidence>
<evidence type="ECO:0000256" key="6">
    <source>
        <dbReference type="SAM" id="Phobius"/>
    </source>
</evidence>
<dbReference type="InterPro" id="IPR051694">
    <property type="entry name" value="Immunoregulatory_rcpt-like"/>
</dbReference>
<keyword evidence="3 6" id="KW-1133">Transmembrane helix</keyword>
<dbReference type="Proteomes" id="UP001437256">
    <property type="component" value="Unassembled WGS sequence"/>
</dbReference>
<sequence length="188" mass="20481">MHRTFYLQAYTFDNVRGRARNIQAIVNSSTFDALLQSPTTVSVTVSITSPTPTASTTQNAEGENAQGGHHRRSLSPGATAGIVIGILAFLLMLAAAFVLYRRRRYRKRVQQFHQERMVARSIPPSQVSFWAGDSKSFGGTSIGSPRSFGPGIGTGSPPPVPFFERDNFQFPTRDGRLTPLRGAGYSSS</sequence>
<evidence type="ECO:0000256" key="2">
    <source>
        <dbReference type="ARBA" id="ARBA00022692"/>
    </source>
</evidence>
<evidence type="ECO:0000256" key="1">
    <source>
        <dbReference type="ARBA" id="ARBA00004167"/>
    </source>
</evidence>
<evidence type="ECO:0000313" key="8">
    <source>
        <dbReference type="Proteomes" id="UP001437256"/>
    </source>
</evidence>
<reference evidence="7 8" key="1">
    <citation type="submission" date="2024-05" db="EMBL/GenBank/DDBJ databases">
        <title>A draft genome resource for the thread blight pathogen Marasmius tenuissimus strain MS-2.</title>
        <authorList>
            <person name="Yulfo-Soto G.E."/>
            <person name="Baruah I.K."/>
            <person name="Amoako-Attah I."/>
            <person name="Bukari Y."/>
            <person name="Meinhardt L.W."/>
            <person name="Bailey B.A."/>
            <person name="Cohen S.P."/>
        </authorList>
    </citation>
    <scope>NUCLEOTIDE SEQUENCE [LARGE SCALE GENOMIC DNA]</scope>
    <source>
        <strain evidence="7 8">MS-2</strain>
    </source>
</reference>
<comment type="subcellular location">
    <subcellularLocation>
        <location evidence="1">Membrane</location>
        <topology evidence="1">Single-pass membrane protein</topology>
    </subcellularLocation>
</comment>
<name>A0ABR2ZB52_9AGAR</name>
<keyword evidence="4 6" id="KW-0472">Membrane</keyword>
<dbReference type="PANTHER" id="PTHR15549">
    <property type="entry name" value="PAIRED IMMUNOGLOBULIN-LIKE TYPE 2 RECEPTOR"/>
    <property type="match status" value="1"/>
</dbReference>
<evidence type="ECO:0000256" key="5">
    <source>
        <dbReference type="SAM" id="MobiDB-lite"/>
    </source>
</evidence>
<dbReference type="EMBL" id="JBBXMP010000266">
    <property type="protein sequence ID" value="KAL0058890.1"/>
    <property type="molecule type" value="Genomic_DNA"/>
</dbReference>
<evidence type="ECO:0000256" key="4">
    <source>
        <dbReference type="ARBA" id="ARBA00023136"/>
    </source>
</evidence>
<keyword evidence="2 6" id="KW-0812">Transmembrane</keyword>
<proteinExistence type="predicted"/>
<feature type="region of interest" description="Disordered" evidence="5">
    <location>
        <begin position="140"/>
        <end position="188"/>
    </location>
</feature>
<accession>A0ABR2ZB52</accession>
<gene>
    <name evidence="7" type="ORF">AAF712_014404</name>
</gene>
<keyword evidence="8" id="KW-1185">Reference proteome</keyword>
<comment type="caution">
    <text evidence="7">The sequence shown here is derived from an EMBL/GenBank/DDBJ whole genome shotgun (WGS) entry which is preliminary data.</text>
</comment>
<feature type="transmembrane region" description="Helical" evidence="6">
    <location>
        <begin position="78"/>
        <end position="100"/>
    </location>
</feature>
<feature type="region of interest" description="Disordered" evidence="5">
    <location>
        <begin position="46"/>
        <end position="73"/>
    </location>
</feature>
<protein>
    <submittedName>
        <fullName evidence="7">Uncharacterized protein</fullName>
    </submittedName>
</protein>
<evidence type="ECO:0000256" key="3">
    <source>
        <dbReference type="ARBA" id="ARBA00022989"/>
    </source>
</evidence>